<gene>
    <name evidence="2" type="ORF">HCJ96_09140</name>
</gene>
<organism evidence="2 3">
    <name type="scientific">Alteromonas ponticola</name>
    <dbReference type="NCBI Taxonomy" id="2720613"/>
    <lineage>
        <taxon>Bacteria</taxon>
        <taxon>Pseudomonadati</taxon>
        <taxon>Pseudomonadota</taxon>
        <taxon>Gammaproteobacteria</taxon>
        <taxon>Alteromonadales</taxon>
        <taxon>Alteromonadaceae</taxon>
        <taxon>Alteromonas/Salinimonas group</taxon>
        <taxon>Alteromonas</taxon>
    </lineage>
</organism>
<feature type="domain" description="GT-D fold-like" evidence="1">
    <location>
        <begin position="19"/>
        <end position="249"/>
    </location>
</feature>
<keyword evidence="3" id="KW-1185">Reference proteome</keyword>
<evidence type="ECO:0000259" key="1">
    <source>
        <dbReference type="Pfam" id="PF22882"/>
    </source>
</evidence>
<dbReference type="EMBL" id="JAATNW010000004">
    <property type="protein sequence ID" value="NMH60180.1"/>
    <property type="molecule type" value="Genomic_DNA"/>
</dbReference>
<proteinExistence type="predicted"/>
<dbReference type="InterPro" id="IPR036188">
    <property type="entry name" value="FAD/NAD-bd_sf"/>
</dbReference>
<accession>A0ABX1R136</accession>
<comment type="caution">
    <text evidence="2">The sequence shown here is derived from an EMBL/GenBank/DDBJ whole genome shotgun (WGS) entry which is preliminary data.</text>
</comment>
<name>A0ABX1R136_9ALTE</name>
<evidence type="ECO:0000313" key="3">
    <source>
        <dbReference type="Proteomes" id="UP000709336"/>
    </source>
</evidence>
<reference evidence="2 3" key="1">
    <citation type="submission" date="2020-03" db="EMBL/GenBank/DDBJ databases">
        <title>Alteromonas ponticola sp. nov., isolated from seawater.</title>
        <authorList>
            <person name="Yoon J.-H."/>
            <person name="Kim Y.-O."/>
        </authorList>
    </citation>
    <scope>NUCLEOTIDE SEQUENCE [LARGE SCALE GENOMIC DNA]</scope>
    <source>
        <strain evidence="2 3">MYP5</strain>
    </source>
</reference>
<protein>
    <recommendedName>
        <fullName evidence="1">GT-D fold-like domain-containing protein</fullName>
    </recommendedName>
</protein>
<dbReference type="Proteomes" id="UP000709336">
    <property type="component" value="Unassembled WGS sequence"/>
</dbReference>
<dbReference type="InterPro" id="IPR055171">
    <property type="entry name" value="GT-D-like"/>
</dbReference>
<dbReference type="SUPFAM" id="SSF51905">
    <property type="entry name" value="FAD/NAD(P)-binding domain"/>
    <property type="match status" value="1"/>
</dbReference>
<dbReference type="RefSeq" id="WP_169210728.1">
    <property type="nucleotide sequence ID" value="NZ_JAATNW010000004.1"/>
</dbReference>
<dbReference type="Pfam" id="PF22882">
    <property type="entry name" value="GT-D-like"/>
    <property type="match status" value="1"/>
</dbReference>
<sequence>MMNKKPEFVIPPNIQRKMLSPNKVVELISDSLKSSAPFMFSRFGSIEGEVINSVLLRNRSEVGQELRAKARNNAGIAKPDNATLNKFSVEYMASICNADLLGIWNFPDQIKLAQFTQNSFFCHLNHLDPVFLGSKHGMSWTQALRGSKVLVIHPFAESIRNQVQNKDKINLIRDILPTFELITHVPPQTTQRTDEVARSWYEELKKLKLEILQYDFDVAIIGAGAYGAPIASFIKSLGGKALHLGGVTQLMFGIIGKRWESRPHMKDVMKEGWNRPLESEKHENAGKIEGGCYW</sequence>
<evidence type="ECO:0000313" key="2">
    <source>
        <dbReference type="EMBL" id="NMH60180.1"/>
    </source>
</evidence>